<gene>
    <name evidence="1" type="ORF">HAX54_037969</name>
</gene>
<dbReference type="Proteomes" id="UP000823775">
    <property type="component" value="Unassembled WGS sequence"/>
</dbReference>
<protein>
    <submittedName>
        <fullName evidence="1">Uncharacterized protein</fullName>
    </submittedName>
</protein>
<reference evidence="1 2" key="1">
    <citation type="journal article" date="2021" name="BMC Genomics">
        <title>Datura genome reveals duplications of psychoactive alkaloid biosynthetic genes and high mutation rate following tissue culture.</title>
        <authorList>
            <person name="Rajewski A."/>
            <person name="Carter-House D."/>
            <person name="Stajich J."/>
            <person name="Litt A."/>
        </authorList>
    </citation>
    <scope>NUCLEOTIDE SEQUENCE [LARGE SCALE GENOMIC DNA]</scope>
    <source>
        <strain evidence="1">AR-01</strain>
    </source>
</reference>
<evidence type="ECO:0000313" key="2">
    <source>
        <dbReference type="Proteomes" id="UP000823775"/>
    </source>
</evidence>
<evidence type="ECO:0000313" key="1">
    <source>
        <dbReference type="EMBL" id="MCE0480823.1"/>
    </source>
</evidence>
<comment type="caution">
    <text evidence="1">The sequence shown here is derived from an EMBL/GenBank/DDBJ whole genome shotgun (WGS) entry which is preliminary data.</text>
</comment>
<sequence>MGIKGGCRIRLLRSKHILIRLSLQEDFVNLVSKGAFYITCRMAIHILCTLRSMALGSLLTKKPLWLGMDLFLKPFAHLLCQGMLILISIGSGQIYPSISGYGQ</sequence>
<keyword evidence="2" id="KW-1185">Reference proteome</keyword>
<dbReference type="EMBL" id="JACEIK010005145">
    <property type="protein sequence ID" value="MCE0480823.1"/>
    <property type="molecule type" value="Genomic_DNA"/>
</dbReference>
<proteinExistence type="predicted"/>
<accession>A0ABS8VN46</accession>
<organism evidence="1 2">
    <name type="scientific">Datura stramonium</name>
    <name type="common">Jimsonweed</name>
    <name type="synonym">Common thornapple</name>
    <dbReference type="NCBI Taxonomy" id="4076"/>
    <lineage>
        <taxon>Eukaryota</taxon>
        <taxon>Viridiplantae</taxon>
        <taxon>Streptophyta</taxon>
        <taxon>Embryophyta</taxon>
        <taxon>Tracheophyta</taxon>
        <taxon>Spermatophyta</taxon>
        <taxon>Magnoliopsida</taxon>
        <taxon>eudicotyledons</taxon>
        <taxon>Gunneridae</taxon>
        <taxon>Pentapetalae</taxon>
        <taxon>asterids</taxon>
        <taxon>lamiids</taxon>
        <taxon>Solanales</taxon>
        <taxon>Solanaceae</taxon>
        <taxon>Solanoideae</taxon>
        <taxon>Datureae</taxon>
        <taxon>Datura</taxon>
    </lineage>
</organism>
<name>A0ABS8VN46_DATST</name>